<dbReference type="NCBIfam" id="TIGR01167">
    <property type="entry name" value="LPXTG_anchor"/>
    <property type="match status" value="1"/>
</dbReference>
<evidence type="ECO:0000256" key="1">
    <source>
        <dbReference type="ARBA" id="ARBA00022512"/>
    </source>
</evidence>
<dbReference type="Pfam" id="PF17802">
    <property type="entry name" value="SpaA"/>
    <property type="match status" value="1"/>
</dbReference>
<dbReference type="InterPro" id="IPR019931">
    <property type="entry name" value="LPXTG_anchor"/>
</dbReference>
<evidence type="ECO:0000256" key="4">
    <source>
        <dbReference type="ARBA" id="ARBA00023088"/>
    </source>
</evidence>
<reference evidence="9 10" key="1">
    <citation type="submission" date="2020-02" db="EMBL/GenBank/DDBJ databases">
        <title>Characterization of phylogenetic diversity of novel bifidobacterial species isolated in Czech ZOOs.</title>
        <authorList>
            <person name="Lugli G.A."/>
            <person name="Vera N.B."/>
            <person name="Ventura M."/>
        </authorList>
    </citation>
    <scope>NUCLEOTIDE SEQUENCE [LARGE SCALE GENOMIC DNA]</scope>
    <source>
        <strain evidence="9 10">DSM 109957</strain>
    </source>
</reference>
<dbReference type="EMBL" id="JAAIII010000001">
    <property type="protein sequence ID" value="NMM93294.1"/>
    <property type="molecule type" value="Genomic_DNA"/>
</dbReference>
<dbReference type="AlphaFoldDB" id="A0A7Y0EN31"/>
<dbReference type="InterPro" id="IPR013783">
    <property type="entry name" value="Ig-like_fold"/>
</dbReference>
<dbReference type="Gene3D" id="2.60.40.10">
    <property type="entry name" value="Immunoglobulins"/>
    <property type="match status" value="1"/>
</dbReference>
<feature type="signal peptide" evidence="6">
    <location>
        <begin position="1"/>
        <end position="29"/>
    </location>
</feature>
<evidence type="ECO:0000313" key="10">
    <source>
        <dbReference type="Proteomes" id="UP000532194"/>
    </source>
</evidence>
<feature type="transmembrane region" description="Helical" evidence="5">
    <location>
        <begin position="380"/>
        <end position="402"/>
    </location>
</feature>
<sequence length="413" mass="44093">MRMRKLFAGLVAAATLFGGLAMGVSSAYAEDGETGDNNSNLSVDTQSAVCEENGTTITLTVTDANALKTFTDGVATGNRTFKAVKLANYNLNNGKYLTLESITEDTGIISKLTALGYNQSKDGDAMTWLSKTENSSKWRTFADDPGIDFTNVSAIDSSKIAIDDKNKTATFTMNSSGLWLIVDTSGAQVYKTNDQTTTYHPLKNMLVGTPLTGANCPSGNTGAVDTKDTSDVDNHPEFEFKKINAQDHGVQGAIFKVYEGESVDNAKIVFFTGSNGTYTVATAETPGAVTELQTPEGGVITLKMLDVTKKSYYVQEYQVASGYKDFKGDFKLTYNEDTKKWVATAVNDPNGLVNPSNPKHEYLTTVLNVKTPSELPHTGGAGIAVFSAIGLLLAGAAGVVYMKLRGAKKTLIV</sequence>
<feature type="domain" description="Gram-positive cocci surface proteins LPxTG" evidence="7">
    <location>
        <begin position="370"/>
        <end position="403"/>
    </location>
</feature>
<protein>
    <submittedName>
        <fullName evidence="9">Fimbrial protein</fullName>
    </submittedName>
</protein>
<accession>A0A7Y0EN31</accession>
<keyword evidence="3 6" id="KW-0732">Signal</keyword>
<evidence type="ECO:0000256" key="5">
    <source>
        <dbReference type="SAM" id="Phobius"/>
    </source>
</evidence>
<dbReference type="InterPro" id="IPR041033">
    <property type="entry name" value="SpaA_PFL_dom_1"/>
</dbReference>
<feature type="domain" description="SpaA-like prealbumin fold" evidence="8">
    <location>
        <begin position="237"/>
        <end position="340"/>
    </location>
</feature>
<comment type="caution">
    <text evidence="9">The sequence shown here is derived from an EMBL/GenBank/DDBJ whole genome shotgun (WGS) entry which is preliminary data.</text>
</comment>
<evidence type="ECO:0000313" key="9">
    <source>
        <dbReference type="EMBL" id="NMM93294.1"/>
    </source>
</evidence>
<keyword evidence="5" id="KW-0472">Membrane</keyword>
<evidence type="ECO:0000256" key="2">
    <source>
        <dbReference type="ARBA" id="ARBA00022525"/>
    </source>
</evidence>
<keyword evidence="5" id="KW-0812">Transmembrane</keyword>
<evidence type="ECO:0000256" key="6">
    <source>
        <dbReference type="SAM" id="SignalP"/>
    </source>
</evidence>
<keyword evidence="1" id="KW-0134">Cell wall</keyword>
<keyword evidence="4" id="KW-0572">Peptidoglycan-anchor</keyword>
<name>A0A7Y0EN31_9BIFI</name>
<dbReference type="GO" id="GO:0005975">
    <property type="term" value="P:carbohydrate metabolic process"/>
    <property type="evidence" value="ECO:0007669"/>
    <property type="project" value="UniProtKB-ARBA"/>
</dbReference>
<evidence type="ECO:0000256" key="3">
    <source>
        <dbReference type="ARBA" id="ARBA00022729"/>
    </source>
</evidence>
<organism evidence="9 10">
    <name type="scientific">Bifidobacterium oedipodis</name>
    <dbReference type="NCBI Taxonomy" id="2675322"/>
    <lineage>
        <taxon>Bacteria</taxon>
        <taxon>Bacillati</taxon>
        <taxon>Actinomycetota</taxon>
        <taxon>Actinomycetes</taxon>
        <taxon>Bifidobacteriales</taxon>
        <taxon>Bifidobacteriaceae</taxon>
        <taxon>Bifidobacterium</taxon>
    </lineage>
</organism>
<dbReference type="Pfam" id="PF00746">
    <property type="entry name" value="Gram_pos_anchor"/>
    <property type="match status" value="1"/>
</dbReference>
<feature type="chain" id="PRO_5030855720" evidence="6">
    <location>
        <begin position="30"/>
        <end position="413"/>
    </location>
</feature>
<keyword evidence="10" id="KW-1185">Reference proteome</keyword>
<gene>
    <name evidence="9" type="ORF">G1C95_0479</name>
</gene>
<dbReference type="Proteomes" id="UP000532194">
    <property type="component" value="Unassembled WGS sequence"/>
</dbReference>
<evidence type="ECO:0000259" key="7">
    <source>
        <dbReference type="Pfam" id="PF00746"/>
    </source>
</evidence>
<evidence type="ECO:0000259" key="8">
    <source>
        <dbReference type="Pfam" id="PF17802"/>
    </source>
</evidence>
<proteinExistence type="predicted"/>
<keyword evidence="2" id="KW-0964">Secreted</keyword>
<keyword evidence="5" id="KW-1133">Transmembrane helix</keyword>